<organism evidence="1 2">
    <name type="scientific">Pedobacter petrophilus</name>
    <dbReference type="NCBI Taxonomy" id="1908241"/>
    <lineage>
        <taxon>Bacteria</taxon>
        <taxon>Pseudomonadati</taxon>
        <taxon>Bacteroidota</taxon>
        <taxon>Sphingobacteriia</taxon>
        <taxon>Sphingobacteriales</taxon>
        <taxon>Sphingobacteriaceae</taxon>
        <taxon>Pedobacter</taxon>
    </lineage>
</organism>
<gene>
    <name evidence="1" type="ORF">GJU39_22945</name>
</gene>
<reference evidence="1 2" key="1">
    <citation type="submission" date="2019-11" db="EMBL/GenBank/DDBJ databases">
        <title>Pedobacter petrophilus genome.</title>
        <authorList>
            <person name="Feldbauer M.J."/>
            <person name="Newman J.D."/>
        </authorList>
    </citation>
    <scope>NUCLEOTIDE SEQUENCE [LARGE SCALE GENOMIC DNA]</scope>
    <source>
        <strain evidence="1 2">LMG 29686</strain>
    </source>
</reference>
<evidence type="ECO:0000313" key="1">
    <source>
        <dbReference type="EMBL" id="MRX78927.1"/>
    </source>
</evidence>
<name>A0A7K0G537_9SPHI</name>
<keyword evidence="2" id="KW-1185">Reference proteome</keyword>
<comment type="caution">
    <text evidence="1">The sequence shown here is derived from an EMBL/GenBank/DDBJ whole genome shotgun (WGS) entry which is preliminary data.</text>
</comment>
<accession>A0A7K0G537</accession>
<dbReference type="RefSeq" id="WP_154283321.1">
    <property type="nucleotide sequence ID" value="NZ_JBHUJQ010000001.1"/>
</dbReference>
<dbReference type="AlphaFoldDB" id="A0A7K0G537"/>
<dbReference type="OrthoDB" id="9827148at2"/>
<dbReference type="Proteomes" id="UP000487757">
    <property type="component" value="Unassembled WGS sequence"/>
</dbReference>
<proteinExistence type="predicted"/>
<evidence type="ECO:0000313" key="2">
    <source>
        <dbReference type="Proteomes" id="UP000487757"/>
    </source>
</evidence>
<protein>
    <submittedName>
        <fullName evidence="1">Uncharacterized protein</fullName>
    </submittedName>
</protein>
<sequence length="137" mass="16144">MPKLADQKKIKSEFPINELKNVQMYAKEHGYAMSPLNYRFKIDKTGNILDGRFDISNNKPGDPVTSYFNNIFPTYKWHPAYYSHTNERLSALVEMSVYSLKQNDIFEVSFRLIYLPDKENIQDIVGENNLIDRFRIK</sequence>
<dbReference type="EMBL" id="WKKH01000093">
    <property type="protein sequence ID" value="MRX78927.1"/>
    <property type="molecule type" value="Genomic_DNA"/>
</dbReference>